<comment type="caution">
    <text evidence="2">The sequence shown here is derived from an EMBL/GenBank/DDBJ whole genome shotgun (WGS) entry which is preliminary data.</text>
</comment>
<feature type="region of interest" description="Disordered" evidence="1">
    <location>
        <begin position="39"/>
        <end position="83"/>
    </location>
</feature>
<reference evidence="2" key="1">
    <citation type="submission" date="2016-03" db="EMBL/GenBank/DDBJ databases">
        <title>Mechanisms controlling the formation of the plant cell surface in tip-growing cells are functionally conserved among land plants.</title>
        <authorList>
            <person name="Honkanen S."/>
            <person name="Jones V.A."/>
            <person name="Morieri G."/>
            <person name="Champion C."/>
            <person name="Hetherington A.J."/>
            <person name="Kelly S."/>
            <person name="Saint-Marcoux D."/>
            <person name="Proust H."/>
            <person name="Prescott H."/>
            <person name="Dolan L."/>
        </authorList>
    </citation>
    <scope>NUCLEOTIDE SEQUENCE [LARGE SCALE GENOMIC DNA]</scope>
    <source>
        <tissue evidence="2">Whole gametophyte</tissue>
    </source>
</reference>
<gene>
    <name evidence="2" type="ORF">AXG93_786s1300</name>
</gene>
<accession>A0A176WJP4</accession>
<evidence type="ECO:0000313" key="2">
    <source>
        <dbReference type="EMBL" id="OAE32831.1"/>
    </source>
</evidence>
<name>A0A176WJP4_MARPO</name>
<dbReference type="AlphaFoldDB" id="A0A176WJP4"/>
<evidence type="ECO:0000313" key="3">
    <source>
        <dbReference type="Proteomes" id="UP000077202"/>
    </source>
</evidence>
<keyword evidence="3" id="KW-1185">Reference proteome</keyword>
<evidence type="ECO:0000256" key="1">
    <source>
        <dbReference type="SAM" id="MobiDB-lite"/>
    </source>
</evidence>
<proteinExistence type="predicted"/>
<dbReference type="Proteomes" id="UP000077202">
    <property type="component" value="Unassembled WGS sequence"/>
</dbReference>
<sequence>MVPFEELVISEEFDDLVEDKGGLTHSWLSGGLSGVVAAGAASSSTSEGTGGAVGQGTWSGTNGRTGGAASVDTSNGTGSLDGVASDVPIKTCVRAPLPSRCRVYGDMYLHDRGNRV</sequence>
<dbReference type="EMBL" id="LVLJ01000728">
    <property type="protein sequence ID" value="OAE32831.1"/>
    <property type="molecule type" value="Genomic_DNA"/>
</dbReference>
<organism evidence="2 3">
    <name type="scientific">Marchantia polymorpha subsp. ruderalis</name>
    <dbReference type="NCBI Taxonomy" id="1480154"/>
    <lineage>
        <taxon>Eukaryota</taxon>
        <taxon>Viridiplantae</taxon>
        <taxon>Streptophyta</taxon>
        <taxon>Embryophyta</taxon>
        <taxon>Marchantiophyta</taxon>
        <taxon>Marchantiopsida</taxon>
        <taxon>Marchantiidae</taxon>
        <taxon>Marchantiales</taxon>
        <taxon>Marchantiaceae</taxon>
        <taxon>Marchantia</taxon>
    </lineage>
</organism>
<protein>
    <submittedName>
        <fullName evidence="2">Uncharacterized protein</fullName>
    </submittedName>
</protein>